<protein>
    <recommendedName>
        <fullName evidence="4">Granulins domain-containing protein</fullName>
    </recommendedName>
</protein>
<organism evidence="2 3">
    <name type="scientific">Penicillium steckii</name>
    <dbReference type="NCBI Taxonomy" id="303698"/>
    <lineage>
        <taxon>Eukaryota</taxon>
        <taxon>Fungi</taxon>
        <taxon>Dikarya</taxon>
        <taxon>Ascomycota</taxon>
        <taxon>Pezizomycotina</taxon>
        <taxon>Eurotiomycetes</taxon>
        <taxon>Eurotiomycetidae</taxon>
        <taxon>Eurotiales</taxon>
        <taxon>Aspergillaceae</taxon>
        <taxon>Penicillium</taxon>
    </lineage>
</organism>
<feature type="signal peptide" evidence="1">
    <location>
        <begin position="1"/>
        <end position="19"/>
    </location>
</feature>
<dbReference type="AlphaFoldDB" id="A0A1V6T741"/>
<evidence type="ECO:0008006" key="4">
    <source>
        <dbReference type="Google" id="ProtNLM"/>
    </source>
</evidence>
<name>A0A1V6T741_9EURO</name>
<comment type="caution">
    <text evidence="2">The sequence shown here is derived from an EMBL/GenBank/DDBJ whole genome shotgun (WGS) entry which is preliminary data.</text>
</comment>
<gene>
    <name evidence="2" type="ORF">PENSTE_c011G00074</name>
</gene>
<reference evidence="3" key="1">
    <citation type="journal article" date="2017" name="Nat. Microbiol.">
        <title>Global analysis of biosynthetic gene clusters reveals vast potential of secondary metabolite production in Penicillium species.</title>
        <authorList>
            <person name="Nielsen J.C."/>
            <person name="Grijseels S."/>
            <person name="Prigent S."/>
            <person name="Ji B."/>
            <person name="Dainat J."/>
            <person name="Nielsen K.F."/>
            <person name="Frisvad J.C."/>
            <person name="Workman M."/>
            <person name="Nielsen J."/>
        </authorList>
    </citation>
    <scope>NUCLEOTIDE SEQUENCE [LARGE SCALE GENOMIC DNA]</scope>
    <source>
        <strain evidence="3">IBT 24891</strain>
    </source>
</reference>
<evidence type="ECO:0000313" key="2">
    <source>
        <dbReference type="EMBL" id="OQE21814.1"/>
    </source>
</evidence>
<accession>A0A1V6T741</accession>
<dbReference type="STRING" id="303698.A0A1V6T741"/>
<dbReference type="Proteomes" id="UP000191285">
    <property type="component" value="Unassembled WGS sequence"/>
</dbReference>
<feature type="chain" id="PRO_5012257966" description="Granulins domain-containing protein" evidence="1">
    <location>
        <begin position="20"/>
        <end position="171"/>
    </location>
</feature>
<dbReference type="OrthoDB" id="4508538at2759"/>
<evidence type="ECO:0000256" key="1">
    <source>
        <dbReference type="SAM" id="SignalP"/>
    </source>
</evidence>
<keyword evidence="3" id="KW-1185">Reference proteome</keyword>
<dbReference type="EMBL" id="MLKD01000011">
    <property type="protein sequence ID" value="OQE21814.1"/>
    <property type="molecule type" value="Genomic_DNA"/>
</dbReference>
<evidence type="ECO:0000313" key="3">
    <source>
        <dbReference type="Proteomes" id="UP000191285"/>
    </source>
</evidence>
<keyword evidence="1" id="KW-0732">Signal</keyword>
<sequence>MHFSIYLGALILSPLSAFAGQPLASEKTSNLFPRDVMTPARSVMPAHVLARSPRPDSDDDECSSDQVKCGDACFPSSYNCCPNDFSGGCPSDKECRKRNDRYGCCDDDDDDHCRYDDDDGHSIFDKVDDFGDDVKDKWDDFWGNSGSNLNPDIGVLGGITGLAAVVSLFLM</sequence>
<proteinExistence type="predicted"/>